<sequence length="130" mass="14257">MNSVAAAHYTELRWSLLTEPESKRRESQQAAALDSTSCCIPTVTSPPWSRPQSQAGDGHRPFSDPGCLPARGGPGILTIFITDFLLLPEVFPIFSLKASAEEKARNVLVTINPQQERAENWVFSRAGGYL</sequence>
<feature type="compositionally biased region" description="Polar residues" evidence="1">
    <location>
        <begin position="42"/>
        <end position="55"/>
    </location>
</feature>
<keyword evidence="3" id="KW-1185">Reference proteome</keyword>
<reference evidence="2 3" key="1">
    <citation type="journal article" date="2020" name="Nature">
        <title>Six reference-quality genomes reveal evolution of bat adaptations.</title>
        <authorList>
            <person name="Jebb D."/>
            <person name="Huang Z."/>
            <person name="Pippel M."/>
            <person name="Hughes G.M."/>
            <person name="Lavrichenko K."/>
            <person name="Devanna P."/>
            <person name="Winkler S."/>
            <person name="Jermiin L.S."/>
            <person name="Skirmuntt E.C."/>
            <person name="Katzourakis A."/>
            <person name="Burkitt-Gray L."/>
            <person name="Ray D.A."/>
            <person name="Sullivan K.A.M."/>
            <person name="Roscito J.G."/>
            <person name="Kirilenko B.M."/>
            <person name="Davalos L.M."/>
            <person name="Corthals A.P."/>
            <person name="Power M.L."/>
            <person name="Jones G."/>
            <person name="Ransome R.D."/>
            <person name="Dechmann D.K.N."/>
            <person name="Locatelli A.G."/>
            <person name="Puechmaille S.J."/>
            <person name="Fedrigo O."/>
            <person name="Jarvis E.D."/>
            <person name="Hiller M."/>
            <person name="Vernes S.C."/>
            <person name="Myers E.W."/>
            <person name="Teeling E.C."/>
        </authorList>
    </citation>
    <scope>NUCLEOTIDE SEQUENCE [LARGE SCALE GENOMIC DNA]</scope>
    <source>
        <strain evidence="2">MMyoMyo1</strain>
        <tissue evidence="2">Flight muscle</tissue>
    </source>
</reference>
<evidence type="ECO:0000256" key="1">
    <source>
        <dbReference type="SAM" id="MobiDB-lite"/>
    </source>
</evidence>
<evidence type="ECO:0000313" key="3">
    <source>
        <dbReference type="Proteomes" id="UP000527355"/>
    </source>
</evidence>
<comment type="caution">
    <text evidence="2">The sequence shown here is derived from an EMBL/GenBank/DDBJ whole genome shotgun (WGS) entry which is preliminary data.</text>
</comment>
<dbReference type="AlphaFoldDB" id="A0A7J7TTW1"/>
<dbReference type="EMBL" id="JABWUV010000015">
    <property type="protein sequence ID" value="KAF6304017.1"/>
    <property type="molecule type" value="Genomic_DNA"/>
</dbReference>
<gene>
    <name evidence="2" type="ORF">mMyoMyo1_008996</name>
</gene>
<accession>A0A7J7TTW1</accession>
<organism evidence="2 3">
    <name type="scientific">Myotis myotis</name>
    <name type="common">Greater mouse-eared bat</name>
    <name type="synonym">Vespertilio myotis</name>
    <dbReference type="NCBI Taxonomy" id="51298"/>
    <lineage>
        <taxon>Eukaryota</taxon>
        <taxon>Metazoa</taxon>
        <taxon>Chordata</taxon>
        <taxon>Craniata</taxon>
        <taxon>Vertebrata</taxon>
        <taxon>Euteleostomi</taxon>
        <taxon>Mammalia</taxon>
        <taxon>Eutheria</taxon>
        <taxon>Laurasiatheria</taxon>
        <taxon>Chiroptera</taxon>
        <taxon>Yangochiroptera</taxon>
        <taxon>Vespertilionidae</taxon>
        <taxon>Myotis</taxon>
    </lineage>
</organism>
<name>A0A7J7TTW1_MYOMY</name>
<dbReference type="Proteomes" id="UP000527355">
    <property type="component" value="Unassembled WGS sequence"/>
</dbReference>
<evidence type="ECO:0000313" key="2">
    <source>
        <dbReference type="EMBL" id="KAF6304017.1"/>
    </source>
</evidence>
<protein>
    <submittedName>
        <fullName evidence="2">Uncharacterized protein</fullName>
    </submittedName>
</protein>
<feature type="region of interest" description="Disordered" evidence="1">
    <location>
        <begin position="42"/>
        <end position="67"/>
    </location>
</feature>
<proteinExistence type="predicted"/>